<proteinExistence type="predicted"/>
<evidence type="ECO:0000256" key="3">
    <source>
        <dbReference type="PROSITE-ProRule" id="PRU01248"/>
    </source>
</evidence>
<evidence type="ECO:0000256" key="2">
    <source>
        <dbReference type="ARBA" id="ARBA00023172"/>
    </source>
</evidence>
<dbReference type="EMBL" id="ADVR01000077">
    <property type="protein sequence ID" value="EFO80261.1"/>
    <property type="molecule type" value="Genomic_DNA"/>
</dbReference>
<evidence type="ECO:0000259" key="5">
    <source>
        <dbReference type="PROSITE" id="PS51900"/>
    </source>
</evidence>
<dbReference type="SUPFAM" id="SSF56349">
    <property type="entry name" value="DNA breaking-rejoining enzymes"/>
    <property type="match status" value="1"/>
</dbReference>
<dbReference type="InterPro" id="IPR010998">
    <property type="entry name" value="Integrase_recombinase_N"/>
</dbReference>
<dbReference type="InterPro" id="IPR044068">
    <property type="entry name" value="CB"/>
</dbReference>
<keyword evidence="7" id="KW-1185">Reference proteome</keyword>
<dbReference type="PROSITE" id="PS51898">
    <property type="entry name" value="TYR_RECOMBINASE"/>
    <property type="match status" value="1"/>
</dbReference>
<evidence type="ECO:0000313" key="6">
    <source>
        <dbReference type="EMBL" id="EFO80261.1"/>
    </source>
</evidence>
<dbReference type="GO" id="GO:0003677">
    <property type="term" value="F:DNA binding"/>
    <property type="evidence" value="ECO:0007669"/>
    <property type="project" value="UniProtKB-UniRule"/>
</dbReference>
<dbReference type="InterPro" id="IPR013762">
    <property type="entry name" value="Integrase-like_cat_sf"/>
</dbReference>
<dbReference type="InterPro" id="IPR002104">
    <property type="entry name" value="Integrase_catalytic"/>
</dbReference>
<dbReference type="GO" id="GO:0015074">
    <property type="term" value="P:DNA integration"/>
    <property type="evidence" value="ECO:0007669"/>
    <property type="project" value="InterPro"/>
</dbReference>
<dbReference type="Pfam" id="PF00589">
    <property type="entry name" value="Phage_integrase"/>
    <property type="match status" value="1"/>
</dbReference>
<name>E1IEW4_9CHLR</name>
<dbReference type="OrthoDB" id="151883at2"/>
<dbReference type="AlphaFoldDB" id="E1IEW4"/>
<evidence type="ECO:0000256" key="1">
    <source>
        <dbReference type="ARBA" id="ARBA00023125"/>
    </source>
</evidence>
<reference evidence="6 7" key="1">
    <citation type="journal article" date="2011" name="J. Bacteriol.">
        <title>Draft genome sequence of the anoxygenic filamentous phototrophic bacterium Oscillochloris trichoides subsp. DG-6.</title>
        <authorList>
            <person name="Kuznetsov B.B."/>
            <person name="Ivanovsky R.N."/>
            <person name="Keppen O.I."/>
            <person name="Sukhacheva M.V."/>
            <person name="Bumazhkin B.K."/>
            <person name="Patutina E.O."/>
            <person name="Beletsky A.V."/>
            <person name="Mardanov A.V."/>
            <person name="Baslerov R.V."/>
            <person name="Panteleeva A.N."/>
            <person name="Kolganova T.V."/>
            <person name="Ravin N.V."/>
            <person name="Skryabin K.G."/>
        </authorList>
    </citation>
    <scope>NUCLEOTIDE SEQUENCE [LARGE SCALE GENOMIC DNA]</scope>
    <source>
        <strain evidence="6 7">DG-6</strain>
    </source>
</reference>
<evidence type="ECO:0000313" key="7">
    <source>
        <dbReference type="Proteomes" id="UP000054010"/>
    </source>
</evidence>
<comment type="caution">
    <text evidence="6">The sequence shown here is derived from an EMBL/GenBank/DDBJ whole genome shotgun (WGS) entry which is preliminary data.</text>
</comment>
<dbReference type="PROSITE" id="PS51900">
    <property type="entry name" value="CB"/>
    <property type="match status" value="1"/>
</dbReference>
<gene>
    <name evidence="6" type="ORF">OSCT_1865</name>
</gene>
<evidence type="ECO:0000259" key="4">
    <source>
        <dbReference type="PROSITE" id="PS51898"/>
    </source>
</evidence>
<dbReference type="eggNOG" id="COG4974">
    <property type="taxonomic scope" value="Bacteria"/>
</dbReference>
<feature type="domain" description="Tyr recombinase" evidence="4">
    <location>
        <begin position="159"/>
        <end position="372"/>
    </location>
</feature>
<dbReference type="STRING" id="765420.OSCT_1865"/>
<feature type="domain" description="Core-binding (CB)" evidence="5">
    <location>
        <begin position="10"/>
        <end position="134"/>
    </location>
</feature>
<organism evidence="6 7">
    <name type="scientific">Oscillochloris trichoides DG-6</name>
    <dbReference type="NCBI Taxonomy" id="765420"/>
    <lineage>
        <taxon>Bacteria</taxon>
        <taxon>Bacillati</taxon>
        <taxon>Chloroflexota</taxon>
        <taxon>Chloroflexia</taxon>
        <taxon>Chloroflexales</taxon>
        <taxon>Chloroflexineae</taxon>
        <taxon>Oscillochloridaceae</taxon>
        <taxon>Oscillochloris</taxon>
    </lineage>
</organism>
<sequence length="382" mass="43440">MQDQPLSPDDTLATAAQHWAARLKSAGLDPDEDEADLDADELRLRDAQRHLARRTIETYLVALNLFVRWAERHGRSRLGDLRLDDLTTYARSLRRRNYDLSQRAQQAQAAGEPLERLSARTIHGYVRPLVGFLALVDSYGALNFRVAAIQDEIKRVLPRLPEPVAPTPPDLRRLVTYYDRPRSPDDDRTERLVLIRLRNAALVHLLFSSGARISECLGLDVGDVCRDRKILQQATIYGKGRKEGRLFIRRAAERALQRYLEARNWPPATSALFESLDRRTAGTRLTRTTGWRVVHHAAEVLAAQLTLEGKVDEAALLRTTSPHTFRHFVGYHLLNEGVALAEVSQILRHHSVEVTRSYYAAYRDVQLQEVHDQFSADPLEDA</sequence>
<dbReference type="PANTHER" id="PTHR30349:SF81">
    <property type="entry name" value="TYROSINE RECOMBINASE XERC"/>
    <property type="match status" value="1"/>
</dbReference>
<dbReference type="InterPro" id="IPR050090">
    <property type="entry name" value="Tyrosine_recombinase_XerCD"/>
</dbReference>
<dbReference type="InterPro" id="IPR011010">
    <property type="entry name" value="DNA_brk_join_enz"/>
</dbReference>
<dbReference type="GO" id="GO:0006310">
    <property type="term" value="P:DNA recombination"/>
    <property type="evidence" value="ECO:0007669"/>
    <property type="project" value="UniProtKB-KW"/>
</dbReference>
<keyword evidence="1 3" id="KW-0238">DNA-binding</keyword>
<dbReference type="Gene3D" id="1.10.150.130">
    <property type="match status" value="1"/>
</dbReference>
<protein>
    <submittedName>
        <fullName evidence="6">Integrase family protein</fullName>
    </submittedName>
</protein>
<accession>E1IEW4</accession>
<dbReference type="Gene3D" id="1.10.443.10">
    <property type="entry name" value="Intergrase catalytic core"/>
    <property type="match status" value="1"/>
</dbReference>
<dbReference type="PANTHER" id="PTHR30349">
    <property type="entry name" value="PHAGE INTEGRASE-RELATED"/>
    <property type="match status" value="1"/>
</dbReference>
<keyword evidence="2" id="KW-0233">DNA recombination</keyword>
<dbReference type="HOGENOM" id="CLU_720990_0_0_0"/>
<dbReference type="Proteomes" id="UP000054010">
    <property type="component" value="Unassembled WGS sequence"/>
</dbReference>